<organism evidence="4 6">
    <name type="scientific">Ruminococcus bicirculans</name>
    <name type="common">ex Wegman et al. 2014</name>
    <dbReference type="NCBI Taxonomy" id="1160721"/>
    <lineage>
        <taxon>Bacteria</taxon>
        <taxon>Bacillati</taxon>
        <taxon>Bacillota</taxon>
        <taxon>Clostridia</taxon>
        <taxon>Eubacteriales</taxon>
        <taxon>Oscillospiraceae</taxon>
        <taxon>Ruminococcus</taxon>
    </lineage>
</organism>
<dbReference type="EMBL" id="JAQMLS010000002">
    <property type="protein sequence ID" value="MDB8741174.1"/>
    <property type="molecule type" value="Genomic_DNA"/>
</dbReference>
<evidence type="ECO:0000313" key="6">
    <source>
        <dbReference type="Proteomes" id="UP001211421"/>
    </source>
</evidence>
<gene>
    <name evidence="4" type="ORF">PNV70_03715</name>
    <name evidence="5" type="ORF">PNW00_06800</name>
</gene>
<evidence type="ECO:0000256" key="2">
    <source>
        <dbReference type="SAM" id="Phobius"/>
    </source>
</evidence>
<keyword evidence="2" id="KW-0472">Membrane</keyword>
<keyword evidence="2" id="KW-0812">Transmembrane</keyword>
<keyword evidence="3" id="KW-0732">Signal</keyword>
<feature type="transmembrane region" description="Helical" evidence="2">
    <location>
        <begin position="210"/>
        <end position="229"/>
    </location>
</feature>
<evidence type="ECO:0000256" key="3">
    <source>
        <dbReference type="SAM" id="SignalP"/>
    </source>
</evidence>
<feature type="chain" id="PRO_5043296636" description="Secreted protein" evidence="3">
    <location>
        <begin position="24"/>
        <end position="234"/>
    </location>
</feature>
<sequence>MKKIITAVFCTALALNSGLTAYAAEVPDRESLETAIWEDIWNGKGDNGLDYPEASYKHHLLDKWLDDNYGTGGYDWTDVGEVTHGYRRYYRDLIDGWDFEDDNDGGWTIETEDNFYSFTLLNGTWQMIDRNGDTVDTFPPFSTLKDEPEESTGVHQINDNGEDSPRVIGEVTARTETASEGGSSAEGNDTPDSPSSGSEGDSAQSETNPLPIIAGVAALAGVGGIGYYMTKKRK</sequence>
<evidence type="ECO:0000313" key="4">
    <source>
        <dbReference type="EMBL" id="MDB8741174.1"/>
    </source>
</evidence>
<evidence type="ECO:0008006" key="7">
    <source>
        <dbReference type="Google" id="ProtNLM"/>
    </source>
</evidence>
<name>A0AAW6DTQ2_9FIRM</name>
<protein>
    <recommendedName>
        <fullName evidence="7">Secreted protein</fullName>
    </recommendedName>
</protein>
<feature type="compositionally biased region" description="Polar residues" evidence="1">
    <location>
        <begin position="174"/>
        <end position="187"/>
    </location>
</feature>
<keyword evidence="2" id="KW-1133">Transmembrane helix</keyword>
<accession>A0AAW6DTQ2</accession>
<dbReference type="AlphaFoldDB" id="A0AAW6DTQ2"/>
<reference evidence="4" key="1">
    <citation type="submission" date="2023-01" db="EMBL/GenBank/DDBJ databases">
        <title>Human gut microbiome strain richness.</title>
        <authorList>
            <person name="Chen-Liaw A."/>
        </authorList>
    </citation>
    <scope>NUCLEOTIDE SEQUENCE</scope>
    <source>
        <strain evidence="5">D43st1_D9_D43t1_170807</strain>
        <strain evidence="4">D59st1_B8_D59t2_181005</strain>
    </source>
</reference>
<dbReference type="RefSeq" id="WP_195221103.1">
    <property type="nucleotide sequence ID" value="NZ_CAKWZC010000007.1"/>
</dbReference>
<proteinExistence type="predicted"/>
<evidence type="ECO:0000256" key="1">
    <source>
        <dbReference type="SAM" id="MobiDB-lite"/>
    </source>
</evidence>
<dbReference type="EMBL" id="JAQMLU010000009">
    <property type="protein sequence ID" value="MDB8750155.1"/>
    <property type="molecule type" value="Genomic_DNA"/>
</dbReference>
<comment type="caution">
    <text evidence="4">The sequence shown here is derived from an EMBL/GenBank/DDBJ whole genome shotgun (WGS) entry which is preliminary data.</text>
</comment>
<dbReference type="Proteomes" id="UP001213042">
    <property type="component" value="Unassembled WGS sequence"/>
</dbReference>
<feature type="compositionally biased region" description="Low complexity" evidence="1">
    <location>
        <begin position="191"/>
        <end position="209"/>
    </location>
</feature>
<feature type="signal peptide" evidence="3">
    <location>
        <begin position="1"/>
        <end position="23"/>
    </location>
</feature>
<feature type="region of interest" description="Disordered" evidence="1">
    <location>
        <begin position="138"/>
        <end position="209"/>
    </location>
</feature>
<evidence type="ECO:0000313" key="5">
    <source>
        <dbReference type="EMBL" id="MDB8750155.1"/>
    </source>
</evidence>
<dbReference type="Proteomes" id="UP001211421">
    <property type="component" value="Unassembled WGS sequence"/>
</dbReference>